<evidence type="ECO:0000313" key="3">
    <source>
        <dbReference type="EMBL" id="KAG7340678.1"/>
    </source>
</evidence>
<dbReference type="AlphaFoldDB" id="A0A9K3PAX1"/>
<dbReference type="InterPro" id="IPR008757">
    <property type="entry name" value="Peptidase_M6-like_domain"/>
</dbReference>
<dbReference type="PANTHER" id="PTHR41775:SF1">
    <property type="entry name" value="PEPTIDASE M6-LIKE DOMAIN-CONTAINING PROTEIN"/>
    <property type="match status" value="1"/>
</dbReference>
<evidence type="ECO:0000256" key="1">
    <source>
        <dbReference type="SAM" id="MobiDB-lite"/>
    </source>
</evidence>
<dbReference type="GO" id="GO:0008237">
    <property type="term" value="F:metallopeptidase activity"/>
    <property type="evidence" value="ECO:0007669"/>
    <property type="project" value="UniProtKB-KW"/>
</dbReference>
<sequence length="771" mass="85427">MSSFSGLFFKGSSTRSAGFFVTALLLPAFALGMTSNPFPFQEIQPDGEVIDLQLHGDSYDAWMSDMDGYTVLRNPENGLFVYAEEDDQGGLKASLEAVAHPMSKNFQKGKGKFNKSIAKKGKKLRPKKKDCENKLCGDMEGNQRRLSTLRGASKGTEAADEYLPYPNFSNFTFQKGTGSHRQLNPAYSGNLRNLVVLIRWSDHLGRTLPSREEISILMNHKGPHALCPSGSVRDVFLENSYGQLNLESVVTDWVTVDNTEKFYADGAHGVTRVIWGAIRNALQQLDDKGMVDFAYFDQNMDKKIDAITFLHSGYAAEFGGTDAYGQFYENRIWSHQWGLNNGPFVSKNGVTIREYHISPALWGLSGAGIGRIGVIAHETAHYLGLPDLYDTNGGGRGIGQYGLMANSWGWDGSQYWPPHLSGWSKFVLGWMPATVPHVGLNQVETTQNQHPNHPQLYIIQDGFPDGEFLLIENRQRKGYDKNMAQGGILIWHIDNGNNPNDFRNSLRREGFPGQLGWPENGNHYGVALVQADSLYHLERGVNMGDHGDVFHAMGVDQLLPCLDLSACQYPNTDSYRGGIIARTNVSITDISKSDDVMSFRYHRGEDSYNTDTPTSAPSDAPTFGSPCNDNEQLFELQFKTDHFSEDNSWSLKNSVTGELIAAKDSFLRNTLYEEEFCLDLGYEYTFQLLDSWGDSICCMYGKGYYSISLEGVELFSGGEHIKYGVTHIFRTGTGSPTAEPSTSPTVAPTQFPSETPSSAPSGAPTLCTCIR</sequence>
<protein>
    <submittedName>
        <fullName evidence="3">M6 family metalloprotease domain containing protein</fullName>
    </submittedName>
</protein>
<feature type="domain" description="Peptidase M6-like" evidence="2">
    <location>
        <begin position="231"/>
        <end position="424"/>
    </location>
</feature>
<name>A0A9K3PAX1_9STRA</name>
<dbReference type="NCBIfam" id="TIGR03296">
    <property type="entry name" value="M6dom_TIGR03296"/>
    <property type="match status" value="1"/>
</dbReference>
<reference evidence="3" key="2">
    <citation type="submission" date="2021-04" db="EMBL/GenBank/DDBJ databases">
        <authorList>
            <person name="Podell S."/>
        </authorList>
    </citation>
    <scope>NUCLEOTIDE SEQUENCE</scope>
    <source>
        <strain evidence="3">Hildebrandi</strain>
    </source>
</reference>
<dbReference type="Proteomes" id="UP000693970">
    <property type="component" value="Unassembled WGS sequence"/>
</dbReference>
<comment type="caution">
    <text evidence="3">The sequence shown here is derived from an EMBL/GenBank/DDBJ whole genome shotgun (WGS) entry which is preliminary data.</text>
</comment>
<accession>A0A9K3PAX1</accession>
<dbReference type="OrthoDB" id="9986966at2759"/>
<feature type="compositionally biased region" description="Polar residues" evidence="1">
    <location>
        <begin position="733"/>
        <end position="760"/>
    </location>
</feature>
<dbReference type="Pfam" id="PF05547">
    <property type="entry name" value="Peptidase_M6"/>
    <property type="match status" value="1"/>
</dbReference>
<dbReference type="EMBL" id="JAGRRH010000027">
    <property type="protein sequence ID" value="KAG7340678.1"/>
    <property type="molecule type" value="Genomic_DNA"/>
</dbReference>
<evidence type="ECO:0000313" key="4">
    <source>
        <dbReference type="Proteomes" id="UP000693970"/>
    </source>
</evidence>
<reference evidence="3" key="1">
    <citation type="journal article" date="2021" name="Sci. Rep.">
        <title>Diploid genomic architecture of Nitzschia inconspicua, an elite biomass production diatom.</title>
        <authorList>
            <person name="Oliver A."/>
            <person name="Podell S."/>
            <person name="Pinowska A."/>
            <person name="Traller J.C."/>
            <person name="Smith S.R."/>
            <person name="McClure R."/>
            <person name="Beliaev A."/>
            <person name="Bohutskyi P."/>
            <person name="Hill E.A."/>
            <person name="Rabines A."/>
            <person name="Zheng H."/>
            <person name="Allen L.Z."/>
            <person name="Kuo A."/>
            <person name="Grigoriev I.V."/>
            <person name="Allen A.E."/>
            <person name="Hazlebeck D."/>
            <person name="Allen E.E."/>
        </authorList>
    </citation>
    <scope>NUCLEOTIDE SEQUENCE</scope>
    <source>
        <strain evidence="3">Hildebrandi</strain>
    </source>
</reference>
<feature type="region of interest" description="Disordered" evidence="1">
    <location>
        <begin position="733"/>
        <end position="764"/>
    </location>
</feature>
<dbReference type="GO" id="GO:0006508">
    <property type="term" value="P:proteolysis"/>
    <property type="evidence" value="ECO:0007669"/>
    <property type="project" value="InterPro"/>
</dbReference>
<keyword evidence="3" id="KW-0378">Hydrolase</keyword>
<gene>
    <name evidence="3" type="ORF">IV203_024221</name>
</gene>
<organism evidence="3 4">
    <name type="scientific">Nitzschia inconspicua</name>
    <dbReference type="NCBI Taxonomy" id="303405"/>
    <lineage>
        <taxon>Eukaryota</taxon>
        <taxon>Sar</taxon>
        <taxon>Stramenopiles</taxon>
        <taxon>Ochrophyta</taxon>
        <taxon>Bacillariophyta</taxon>
        <taxon>Bacillariophyceae</taxon>
        <taxon>Bacillariophycidae</taxon>
        <taxon>Bacillariales</taxon>
        <taxon>Bacillariaceae</taxon>
        <taxon>Nitzschia</taxon>
    </lineage>
</organism>
<evidence type="ECO:0000259" key="2">
    <source>
        <dbReference type="Pfam" id="PF05547"/>
    </source>
</evidence>
<proteinExistence type="predicted"/>
<dbReference type="PANTHER" id="PTHR41775">
    <property type="entry name" value="SECRETED PROTEIN-RELATED"/>
    <property type="match status" value="1"/>
</dbReference>
<keyword evidence="3" id="KW-0482">Metalloprotease</keyword>
<keyword evidence="3" id="KW-0645">Protease</keyword>
<keyword evidence="4" id="KW-1185">Reference proteome</keyword>